<dbReference type="Gene3D" id="3.30.60.20">
    <property type="match status" value="1"/>
</dbReference>
<dbReference type="CDD" id="cd09394">
    <property type="entry name" value="LIM1_Rga"/>
    <property type="match status" value="1"/>
</dbReference>
<feature type="compositionally biased region" description="Low complexity" evidence="6">
    <location>
        <begin position="395"/>
        <end position="408"/>
    </location>
</feature>
<dbReference type="PANTHER" id="PTHR46075">
    <property type="entry name" value="CHIMERIN FAMILY MEMBER"/>
    <property type="match status" value="1"/>
</dbReference>
<feature type="compositionally biased region" description="Polar residues" evidence="6">
    <location>
        <begin position="189"/>
        <end position="246"/>
    </location>
</feature>
<evidence type="ECO:0000259" key="7">
    <source>
        <dbReference type="PROSITE" id="PS50023"/>
    </source>
</evidence>
<evidence type="ECO:0000256" key="4">
    <source>
        <dbReference type="PROSITE-ProRule" id="PRU00125"/>
    </source>
</evidence>
<sequence length="1290" mass="141248">MSLPVDLPLREQSHFNIQQNGREAQPEQSLDDRLCPGCKKSAVSENGGLVVAFGSSFFHVDCFKCAKCRNQVNADTNLLLLSDGSPICANCSYSCNVCRQPILDEAIMAGDDSYHAHCFKCKVCKSRIDELVFAKTSQGIYCMKCHNERMIRIRKHTQKKAEREKAQGGSGSSKSRERDARNYHRENTKPSSPSYNSLSHNISSQPSNSQASLTQQDDSRRQQNISRTPSLATSQPGNSLNAQKSSPPIAPVFSSTPSVSVTVDPPLNPNPEPANGDKQHPTKQQTLPLPSNNSSWSSRRSSSYDDGSMKSWSELGFQTAPSSNSNGLSVTSRRDKRRSINPGLSLTPFSETTPGAGTNGSDSRPRSATLDQFVTSDLRSDSPRGGSDANDRRTSNSSSLHSVHSSSSQVPRDITRSRSPSFADHQDDTIVLRSPIVESYGDSTHVPNPGGPHGERMSAGLSPNNPRSNFAAQQLQRLSTTSSLSADTHRSGGGSRSASPAYRADVPHGIESGTDTDDDGPSMNQSRRDSLPPAPPPKDGRLDTKSPSLDGHDQDLSDAETSQISRTSHSTYIAPALPPIRMSLTSDLSDFLNGKSISDLAAMSEQPFSRASFLQNSGSQNLSDIVEEGGGSLPDTPTMEASSSNGHGSSGHDEKLDSLSDLNGFSSSQSSTISQSTVVAPSPAPIPRQKASAADIVTTRLREALANSKERGAQQLKLDRAFVEAILSTLDSRTSDLAQMKNKFDGVRRASKQYIEGFNVAQTEYDRELKARRDVEREVTRLRVLLSGQAAQLSALSGDTKRQEVRQQMSKEITDNLDGLESDVSRLKTERDMALAEMEEIAVAKSTPDAAPASLGRTFTKRLDGIKNQYQRDLLSLQQKRGQLNREIAELKAVRDVFLEETAVLNARNEELAQLSTVYLRNGDNARVPGAAVPRAPAFQQQQSGAPSLSTSTSSTSTIYEEPSDPRFIKVIKPDQELATPAKKFKWPGSSKTKDAVASPSNNGNGVEFTKSKAHIEHNFQQVSLLNFTRCKHCGDKMWGSQLRCTVCSTSIHVRCIAYVQIPCMHQQPTTSTIKEPEPPAVPLPPSMFGRDLVEQVHADSKDGERQIPVIVEKCVNAVESRALDYEGIYRKTGGSGLQRTITQLFERGDYDSFDLEDTDRFNDICSVTSVLKNYFRSLPVPLLTFDLHDQFIATIMQRDSPSKHEALIDLVDQLPTEHYDTVRKLMIHLNHVRLQSDINRMTARNLGVVFGPTLMRSRDPGAEFSDMAGKALFIEWLIENAPEIFEETD</sequence>
<feature type="coiled-coil region" evidence="5">
    <location>
        <begin position="810"/>
        <end position="837"/>
    </location>
</feature>
<feature type="compositionally biased region" description="Low complexity" evidence="6">
    <location>
        <begin position="473"/>
        <end position="485"/>
    </location>
</feature>
<keyword evidence="11" id="KW-1185">Reference proteome</keyword>
<dbReference type="InterPro" id="IPR002219">
    <property type="entry name" value="PKC_DAG/PE"/>
</dbReference>
<dbReference type="OrthoDB" id="79452at2759"/>
<feature type="region of interest" description="Disordered" evidence="6">
    <location>
        <begin position="156"/>
        <end position="567"/>
    </location>
</feature>
<dbReference type="InterPro" id="IPR051854">
    <property type="entry name" value="Rho-type_GAP"/>
</dbReference>
<feature type="compositionally biased region" description="Basic and acidic residues" evidence="6">
    <location>
        <begin position="174"/>
        <end position="188"/>
    </location>
</feature>
<evidence type="ECO:0000256" key="6">
    <source>
        <dbReference type="SAM" id="MobiDB-lite"/>
    </source>
</evidence>
<dbReference type="FunFam" id="1.10.555.10:FF:000043">
    <property type="entry name" value="Rho GTPase activator Rga"/>
    <property type="match status" value="1"/>
</dbReference>
<dbReference type="Pfam" id="PF00620">
    <property type="entry name" value="RhoGAP"/>
    <property type="match status" value="1"/>
</dbReference>
<evidence type="ECO:0000256" key="1">
    <source>
        <dbReference type="ARBA" id="ARBA00022468"/>
    </source>
</evidence>
<dbReference type="SUPFAM" id="SSF57889">
    <property type="entry name" value="Cysteine-rich domain"/>
    <property type="match status" value="1"/>
</dbReference>
<evidence type="ECO:0000256" key="3">
    <source>
        <dbReference type="ARBA" id="ARBA00022833"/>
    </source>
</evidence>
<feature type="compositionally biased region" description="Low complexity" evidence="6">
    <location>
        <begin position="251"/>
        <end position="265"/>
    </location>
</feature>
<evidence type="ECO:0000256" key="5">
    <source>
        <dbReference type="SAM" id="Coils"/>
    </source>
</evidence>
<dbReference type="PROSITE" id="PS50023">
    <property type="entry name" value="LIM_DOMAIN_2"/>
    <property type="match status" value="1"/>
</dbReference>
<dbReference type="InterPro" id="IPR046349">
    <property type="entry name" value="C1-like_sf"/>
</dbReference>
<gene>
    <name evidence="10" type="ORF">FA15DRAFT_622298</name>
</gene>
<dbReference type="GO" id="GO:0005096">
    <property type="term" value="F:GTPase activator activity"/>
    <property type="evidence" value="ECO:0007669"/>
    <property type="project" value="UniProtKB-KW"/>
</dbReference>
<keyword evidence="2 4" id="KW-0479">Metal-binding</keyword>
<dbReference type="PROSITE" id="PS00479">
    <property type="entry name" value="ZF_DAG_PE_1"/>
    <property type="match status" value="1"/>
</dbReference>
<dbReference type="STRING" id="230819.A0A5C3KQF6"/>
<dbReference type="Gene3D" id="2.10.110.10">
    <property type="entry name" value="Cysteine Rich Protein"/>
    <property type="match status" value="2"/>
</dbReference>
<feature type="compositionally biased region" description="Low complexity" evidence="6">
    <location>
        <begin position="291"/>
        <end position="301"/>
    </location>
</feature>
<dbReference type="CDD" id="cd00029">
    <property type="entry name" value="C1"/>
    <property type="match status" value="1"/>
</dbReference>
<feature type="compositionally biased region" description="Polar residues" evidence="6">
    <location>
        <begin position="461"/>
        <end position="472"/>
    </location>
</feature>
<evidence type="ECO:0000259" key="9">
    <source>
        <dbReference type="PROSITE" id="PS50238"/>
    </source>
</evidence>
<dbReference type="CDD" id="cd00159">
    <property type="entry name" value="RhoGAP"/>
    <property type="match status" value="1"/>
</dbReference>
<feature type="region of interest" description="Disordered" evidence="6">
    <location>
        <begin position="621"/>
        <end position="693"/>
    </location>
</feature>
<feature type="domain" description="LIM zinc-binding" evidence="7">
    <location>
        <begin position="93"/>
        <end position="152"/>
    </location>
</feature>
<dbReference type="Pfam" id="PF00412">
    <property type="entry name" value="LIM"/>
    <property type="match status" value="2"/>
</dbReference>
<feature type="compositionally biased region" description="Polar residues" evidence="6">
    <location>
        <begin position="342"/>
        <end position="362"/>
    </location>
</feature>
<dbReference type="SMART" id="SM00324">
    <property type="entry name" value="RhoGAP"/>
    <property type="match status" value="1"/>
</dbReference>
<dbReference type="GO" id="GO:0007165">
    <property type="term" value="P:signal transduction"/>
    <property type="evidence" value="ECO:0007669"/>
    <property type="project" value="InterPro"/>
</dbReference>
<reference evidence="10 11" key="1">
    <citation type="journal article" date="2019" name="Nat. Ecol. Evol.">
        <title>Megaphylogeny resolves global patterns of mushroom evolution.</title>
        <authorList>
            <person name="Varga T."/>
            <person name="Krizsan K."/>
            <person name="Foldi C."/>
            <person name="Dima B."/>
            <person name="Sanchez-Garcia M."/>
            <person name="Sanchez-Ramirez S."/>
            <person name="Szollosi G.J."/>
            <person name="Szarkandi J.G."/>
            <person name="Papp V."/>
            <person name="Albert L."/>
            <person name="Andreopoulos W."/>
            <person name="Angelini C."/>
            <person name="Antonin V."/>
            <person name="Barry K.W."/>
            <person name="Bougher N.L."/>
            <person name="Buchanan P."/>
            <person name="Buyck B."/>
            <person name="Bense V."/>
            <person name="Catcheside P."/>
            <person name="Chovatia M."/>
            <person name="Cooper J."/>
            <person name="Damon W."/>
            <person name="Desjardin D."/>
            <person name="Finy P."/>
            <person name="Geml J."/>
            <person name="Haridas S."/>
            <person name="Hughes K."/>
            <person name="Justo A."/>
            <person name="Karasinski D."/>
            <person name="Kautmanova I."/>
            <person name="Kiss B."/>
            <person name="Kocsube S."/>
            <person name="Kotiranta H."/>
            <person name="LaButti K.M."/>
            <person name="Lechner B.E."/>
            <person name="Liimatainen K."/>
            <person name="Lipzen A."/>
            <person name="Lukacs Z."/>
            <person name="Mihaltcheva S."/>
            <person name="Morgado L.N."/>
            <person name="Niskanen T."/>
            <person name="Noordeloos M.E."/>
            <person name="Ohm R.A."/>
            <person name="Ortiz-Santana B."/>
            <person name="Ovrebo C."/>
            <person name="Racz N."/>
            <person name="Riley R."/>
            <person name="Savchenko A."/>
            <person name="Shiryaev A."/>
            <person name="Soop K."/>
            <person name="Spirin V."/>
            <person name="Szebenyi C."/>
            <person name="Tomsovsky M."/>
            <person name="Tulloss R.E."/>
            <person name="Uehling J."/>
            <person name="Grigoriev I.V."/>
            <person name="Vagvolgyi C."/>
            <person name="Papp T."/>
            <person name="Martin F.M."/>
            <person name="Miettinen O."/>
            <person name="Hibbett D.S."/>
            <person name="Nagy L.G."/>
        </authorList>
    </citation>
    <scope>NUCLEOTIDE SEQUENCE [LARGE SCALE GENOMIC DNA]</scope>
    <source>
        <strain evidence="10 11">CBS 121175</strain>
    </source>
</reference>
<dbReference type="SUPFAM" id="SSF57716">
    <property type="entry name" value="Glucocorticoid receptor-like (DNA-binding domain)"/>
    <property type="match status" value="1"/>
</dbReference>
<dbReference type="EMBL" id="ML210237">
    <property type="protein sequence ID" value="TFK22586.1"/>
    <property type="molecule type" value="Genomic_DNA"/>
</dbReference>
<dbReference type="PANTHER" id="PTHR46075:SF2">
    <property type="entry name" value="RHO GTPASE ACTIVATING PROTEIN AT 5A, ISOFORM A"/>
    <property type="match status" value="1"/>
</dbReference>
<proteinExistence type="predicted"/>
<feature type="domain" description="Phorbol-ester/DAG-type" evidence="8">
    <location>
        <begin position="1017"/>
        <end position="1064"/>
    </location>
</feature>
<dbReference type="Gene3D" id="1.10.555.10">
    <property type="entry name" value="Rho GTPase activation protein"/>
    <property type="match status" value="1"/>
</dbReference>
<evidence type="ECO:0000259" key="8">
    <source>
        <dbReference type="PROSITE" id="PS50081"/>
    </source>
</evidence>
<keyword evidence="1" id="KW-0343">GTPase activation</keyword>
<feature type="compositionally biased region" description="Low complexity" evidence="6">
    <location>
        <begin position="666"/>
        <end position="677"/>
    </location>
</feature>
<feature type="region of interest" description="Disordered" evidence="6">
    <location>
        <begin position="985"/>
        <end position="1004"/>
    </location>
</feature>
<evidence type="ECO:0000256" key="2">
    <source>
        <dbReference type="ARBA" id="ARBA00022723"/>
    </source>
</evidence>
<dbReference type="Proteomes" id="UP000307440">
    <property type="component" value="Unassembled WGS sequence"/>
</dbReference>
<feature type="compositionally biased region" description="Polar residues" evidence="6">
    <location>
        <begin position="319"/>
        <end position="331"/>
    </location>
</feature>
<feature type="region of interest" description="Disordered" evidence="6">
    <location>
        <begin position="937"/>
        <end position="961"/>
    </location>
</feature>
<feature type="compositionally biased region" description="Basic and acidic residues" evidence="6">
    <location>
        <begin position="538"/>
        <end position="555"/>
    </location>
</feature>
<keyword evidence="5" id="KW-0175">Coiled coil</keyword>
<dbReference type="InterPro" id="IPR008936">
    <property type="entry name" value="Rho_GTPase_activation_prot"/>
</dbReference>
<dbReference type="GO" id="GO:0046872">
    <property type="term" value="F:metal ion binding"/>
    <property type="evidence" value="ECO:0007669"/>
    <property type="project" value="UniProtKB-KW"/>
</dbReference>
<dbReference type="PROSITE" id="PS50081">
    <property type="entry name" value="ZF_DAG_PE_2"/>
    <property type="match status" value="1"/>
</dbReference>
<keyword evidence="4" id="KW-0440">LIM domain</keyword>
<protein>
    <submittedName>
        <fullName evidence="10">RhoGAP-domain-containing protein</fullName>
    </submittedName>
</protein>
<feature type="domain" description="Rho-GAP" evidence="9">
    <location>
        <begin position="1091"/>
        <end position="1286"/>
    </location>
</feature>
<evidence type="ECO:0000313" key="10">
    <source>
        <dbReference type="EMBL" id="TFK22586.1"/>
    </source>
</evidence>
<dbReference type="SMART" id="SM00132">
    <property type="entry name" value="LIM"/>
    <property type="match status" value="2"/>
</dbReference>
<keyword evidence="3 4" id="KW-0862">Zinc</keyword>
<dbReference type="PROSITE" id="PS50238">
    <property type="entry name" value="RHOGAP"/>
    <property type="match status" value="1"/>
</dbReference>
<feature type="coiled-coil region" evidence="5">
    <location>
        <begin position="867"/>
        <end position="894"/>
    </location>
</feature>
<evidence type="ECO:0000313" key="11">
    <source>
        <dbReference type="Proteomes" id="UP000307440"/>
    </source>
</evidence>
<dbReference type="PROSITE" id="PS00478">
    <property type="entry name" value="LIM_DOMAIN_1"/>
    <property type="match status" value="2"/>
</dbReference>
<name>A0A5C3KQF6_COPMA</name>
<dbReference type="InterPro" id="IPR000198">
    <property type="entry name" value="RhoGAP_dom"/>
</dbReference>
<dbReference type="CDD" id="cd08368">
    <property type="entry name" value="LIM"/>
    <property type="match status" value="1"/>
</dbReference>
<accession>A0A5C3KQF6</accession>
<feature type="compositionally biased region" description="Low complexity" evidence="6">
    <location>
        <begin position="948"/>
        <end position="958"/>
    </location>
</feature>
<organism evidence="10 11">
    <name type="scientific">Coprinopsis marcescibilis</name>
    <name type="common">Agaric fungus</name>
    <name type="synonym">Psathyrella marcescibilis</name>
    <dbReference type="NCBI Taxonomy" id="230819"/>
    <lineage>
        <taxon>Eukaryota</taxon>
        <taxon>Fungi</taxon>
        <taxon>Dikarya</taxon>
        <taxon>Basidiomycota</taxon>
        <taxon>Agaricomycotina</taxon>
        <taxon>Agaricomycetes</taxon>
        <taxon>Agaricomycetidae</taxon>
        <taxon>Agaricales</taxon>
        <taxon>Agaricineae</taxon>
        <taxon>Psathyrellaceae</taxon>
        <taxon>Coprinopsis</taxon>
    </lineage>
</organism>
<dbReference type="SUPFAM" id="SSF48350">
    <property type="entry name" value="GTPase activation domain, GAP"/>
    <property type="match status" value="1"/>
</dbReference>
<dbReference type="SMART" id="SM00109">
    <property type="entry name" value="C1"/>
    <property type="match status" value="1"/>
</dbReference>
<dbReference type="InterPro" id="IPR001781">
    <property type="entry name" value="Znf_LIM"/>
</dbReference>